<dbReference type="PANTHER" id="PTHR22594">
    <property type="entry name" value="ASPARTYL/LYSYL-TRNA SYNTHETASE"/>
    <property type="match status" value="1"/>
</dbReference>
<dbReference type="Proteomes" id="UP000694401">
    <property type="component" value="Unassembled WGS sequence"/>
</dbReference>
<evidence type="ECO:0000313" key="10">
    <source>
        <dbReference type="Proteomes" id="UP000694401"/>
    </source>
</evidence>
<evidence type="ECO:0000256" key="4">
    <source>
        <dbReference type="ARBA" id="ARBA00022741"/>
    </source>
</evidence>
<dbReference type="InterPro" id="IPR006195">
    <property type="entry name" value="aa-tRNA-synth_II"/>
</dbReference>
<dbReference type="Pfam" id="PF01336">
    <property type="entry name" value="tRNA_anti-codon"/>
    <property type="match status" value="1"/>
</dbReference>
<dbReference type="GO" id="GO:0006421">
    <property type="term" value="P:asparaginyl-tRNA aminoacylation"/>
    <property type="evidence" value="ECO:0007669"/>
    <property type="project" value="InterPro"/>
</dbReference>
<organism evidence="9 10">
    <name type="scientific">Zosterops lateralis melanops</name>
    <dbReference type="NCBI Taxonomy" id="1220523"/>
    <lineage>
        <taxon>Eukaryota</taxon>
        <taxon>Metazoa</taxon>
        <taxon>Chordata</taxon>
        <taxon>Craniata</taxon>
        <taxon>Vertebrata</taxon>
        <taxon>Euteleostomi</taxon>
        <taxon>Archelosauria</taxon>
        <taxon>Archosauria</taxon>
        <taxon>Dinosauria</taxon>
        <taxon>Saurischia</taxon>
        <taxon>Theropoda</taxon>
        <taxon>Coelurosauria</taxon>
        <taxon>Aves</taxon>
        <taxon>Neognathae</taxon>
        <taxon>Neoaves</taxon>
        <taxon>Telluraves</taxon>
        <taxon>Australaves</taxon>
        <taxon>Passeriformes</taxon>
        <taxon>Sylvioidea</taxon>
        <taxon>Zosteropidae</taxon>
        <taxon>Zosterops</taxon>
    </lineage>
</organism>
<dbReference type="Ensembl" id="ENSZLMT00000002994.1">
    <property type="protein sequence ID" value="ENSZLMP00000002889.1"/>
    <property type="gene ID" value="ENSZLMG00000002114.1"/>
</dbReference>
<reference evidence="9" key="1">
    <citation type="submission" date="2025-08" db="UniProtKB">
        <authorList>
            <consortium name="Ensembl"/>
        </authorList>
    </citation>
    <scope>IDENTIFICATION</scope>
</reference>
<protein>
    <recommendedName>
        <fullName evidence="2">asparagine--tRNA ligase</fullName>
        <ecNumber evidence="2">6.1.1.22</ecNumber>
    </recommendedName>
</protein>
<dbReference type="SUPFAM" id="SSF50249">
    <property type="entry name" value="Nucleic acid-binding proteins"/>
    <property type="match status" value="1"/>
</dbReference>
<dbReference type="SUPFAM" id="SSF55681">
    <property type="entry name" value="Class II aaRS and biotin synthetases"/>
    <property type="match status" value="1"/>
</dbReference>
<dbReference type="PROSITE" id="PS50862">
    <property type="entry name" value="AA_TRNA_LIGASE_II"/>
    <property type="match status" value="1"/>
</dbReference>
<keyword evidence="3" id="KW-0436">Ligase</keyword>
<dbReference type="GO" id="GO:0005739">
    <property type="term" value="C:mitochondrion"/>
    <property type="evidence" value="ECO:0007669"/>
    <property type="project" value="TreeGrafter"/>
</dbReference>
<reference evidence="9" key="2">
    <citation type="submission" date="2025-09" db="UniProtKB">
        <authorList>
            <consortium name="Ensembl"/>
        </authorList>
    </citation>
    <scope>IDENTIFICATION</scope>
</reference>
<dbReference type="PRINTS" id="PR01042">
    <property type="entry name" value="TRNASYNTHASP"/>
</dbReference>
<dbReference type="InterPro" id="IPR045864">
    <property type="entry name" value="aa-tRNA-synth_II/BPL/LPL"/>
</dbReference>
<keyword evidence="4" id="KW-0547">Nucleotide-binding</keyword>
<dbReference type="PANTHER" id="PTHR22594:SF34">
    <property type="entry name" value="ASPARAGINE--TRNA LIGASE, MITOCHONDRIAL-RELATED"/>
    <property type="match status" value="1"/>
</dbReference>
<dbReference type="Pfam" id="PF00152">
    <property type="entry name" value="tRNA-synt_2"/>
    <property type="match status" value="1"/>
</dbReference>
<dbReference type="GO" id="GO:0005524">
    <property type="term" value="F:ATP binding"/>
    <property type="evidence" value="ECO:0007669"/>
    <property type="project" value="UniProtKB-KW"/>
</dbReference>
<sequence>LNFEMKGETSKGWVRSVRSQKEVLFLHINDGSSLESLQVVADPSLEKKDLTFGSAVEVQGKLVKSPHRMQNMELQAETIRVVGPCDIWSFPLKMKERHPLEYVRQFPHLRCRNNTLGALLRIRSEATAGIHSFFQDNGYVHIHTPIITSNDCEGAGELFQIEESAEMTHFFNVPAFLTVSGQLHLEVMAGAFTHVFTFGPTFRAENSQSRRHLAEFYMVEAELSFTESLQDIMQVMEDLFKTVTSTVLSKCPQDVELFHKYIAPAQKGRLEQILKHKFMIISYSEAVEILKQAPQTFTFKPEWGRDLQTEHEKYLVKHCGDVPVFVVNYPYDLKPFYMRDNEDGPQHTVAAVDLLVPGVGELCGGSLREERLPFLESRLQRLGLTDTYQWYLDLRKFGSVPHGGFGMGFERYLQYILGVDNIKDVIPFPRFSHSCLL</sequence>
<keyword evidence="6" id="KW-0648">Protein biosynthesis</keyword>
<dbReference type="InterPro" id="IPR004365">
    <property type="entry name" value="NA-bd_OB_tRNA"/>
</dbReference>
<dbReference type="InterPro" id="IPR004364">
    <property type="entry name" value="Aa-tRNA-synt_II"/>
</dbReference>
<dbReference type="GO" id="GO:0004816">
    <property type="term" value="F:asparagine-tRNA ligase activity"/>
    <property type="evidence" value="ECO:0007669"/>
    <property type="project" value="UniProtKB-EC"/>
</dbReference>
<feature type="domain" description="Aminoacyl-transfer RNA synthetases class-II family profile" evidence="8">
    <location>
        <begin position="120"/>
        <end position="427"/>
    </location>
</feature>
<keyword evidence="5" id="KW-0067">ATP-binding</keyword>
<evidence type="ECO:0000256" key="6">
    <source>
        <dbReference type="ARBA" id="ARBA00022917"/>
    </source>
</evidence>
<dbReference type="CDD" id="cd04318">
    <property type="entry name" value="EcAsnRS_like_N"/>
    <property type="match status" value="1"/>
</dbReference>
<evidence type="ECO:0000313" key="9">
    <source>
        <dbReference type="Ensembl" id="ENSZLMP00000002889.1"/>
    </source>
</evidence>
<proteinExistence type="inferred from homology"/>
<dbReference type="CDD" id="cd00776">
    <property type="entry name" value="AsxRS_core"/>
    <property type="match status" value="1"/>
</dbReference>
<dbReference type="Gene3D" id="2.40.50.140">
    <property type="entry name" value="Nucleic acid-binding proteins"/>
    <property type="match status" value="1"/>
</dbReference>
<evidence type="ECO:0000256" key="5">
    <source>
        <dbReference type="ARBA" id="ARBA00022840"/>
    </source>
</evidence>
<dbReference type="InterPro" id="IPR002312">
    <property type="entry name" value="Asp/Asn-tRNA-synth_IIb"/>
</dbReference>
<dbReference type="AlphaFoldDB" id="A0A8D2NUG1"/>
<evidence type="ECO:0000256" key="3">
    <source>
        <dbReference type="ARBA" id="ARBA00022598"/>
    </source>
</evidence>
<accession>A0A8D2NUG1</accession>
<dbReference type="FunFam" id="3.30.930.10:FF:000016">
    <property type="entry name" value="Asparagine--tRNA ligase"/>
    <property type="match status" value="1"/>
</dbReference>
<keyword evidence="7" id="KW-0030">Aminoacyl-tRNA synthetase</keyword>
<evidence type="ECO:0000259" key="8">
    <source>
        <dbReference type="PROSITE" id="PS50862"/>
    </source>
</evidence>
<dbReference type="HAMAP" id="MF_00534">
    <property type="entry name" value="Asn_tRNA_synth"/>
    <property type="match status" value="1"/>
</dbReference>
<dbReference type="InterPro" id="IPR004522">
    <property type="entry name" value="Asn-tRNA-ligase"/>
</dbReference>
<dbReference type="Gene3D" id="3.30.930.10">
    <property type="entry name" value="Bira Bifunctional Protein, Domain 2"/>
    <property type="match status" value="1"/>
</dbReference>
<dbReference type="NCBIfam" id="NF003037">
    <property type="entry name" value="PRK03932.1"/>
    <property type="match status" value="1"/>
</dbReference>
<evidence type="ECO:0000256" key="7">
    <source>
        <dbReference type="ARBA" id="ARBA00023146"/>
    </source>
</evidence>
<keyword evidence="10" id="KW-1185">Reference proteome</keyword>
<comment type="similarity">
    <text evidence="1">Belongs to the class-II aminoacyl-tRNA synthetase family.</text>
</comment>
<evidence type="ECO:0000256" key="2">
    <source>
        <dbReference type="ARBA" id="ARBA00012816"/>
    </source>
</evidence>
<dbReference type="EC" id="6.1.1.22" evidence="2"/>
<dbReference type="GO" id="GO:0003676">
    <property type="term" value="F:nucleic acid binding"/>
    <property type="evidence" value="ECO:0007669"/>
    <property type="project" value="InterPro"/>
</dbReference>
<name>A0A8D2NUG1_ZOSLA</name>
<evidence type="ECO:0000256" key="1">
    <source>
        <dbReference type="ARBA" id="ARBA00008226"/>
    </source>
</evidence>
<dbReference type="InterPro" id="IPR012340">
    <property type="entry name" value="NA-bd_OB-fold"/>
</dbReference>
<dbReference type="NCBIfam" id="TIGR00457">
    <property type="entry name" value="asnS"/>
    <property type="match status" value="1"/>
</dbReference>